<reference evidence="1 2" key="1">
    <citation type="submission" date="2019-11" db="EMBL/GenBank/DDBJ databases">
        <title>Spirosoma endbachense sp. nov., isolated from a natural salt meadow.</title>
        <authorList>
            <person name="Rojas J."/>
            <person name="Ambika Manirajan B."/>
            <person name="Ratering S."/>
            <person name="Suarez C."/>
            <person name="Geissler-Plaum R."/>
            <person name="Schnell S."/>
        </authorList>
    </citation>
    <scope>NUCLEOTIDE SEQUENCE [LARGE SCALE GENOMIC DNA]</scope>
    <source>
        <strain evidence="1 2">I-24</strain>
    </source>
</reference>
<dbReference type="AlphaFoldDB" id="A0A6P1VZ46"/>
<evidence type="ECO:0000313" key="2">
    <source>
        <dbReference type="Proteomes" id="UP000464577"/>
    </source>
</evidence>
<keyword evidence="2" id="KW-1185">Reference proteome</keyword>
<evidence type="ECO:0000313" key="1">
    <source>
        <dbReference type="EMBL" id="QHV97894.1"/>
    </source>
</evidence>
<dbReference type="KEGG" id="senf:GJR95_24080"/>
<accession>A0A6P1VZ46</accession>
<dbReference type="Proteomes" id="UP000464577">
    <property type="component" value="Chromosome"/>
</dbReference>
<name>A0A6P1VZ46_9BACT</name>
<protein>
    <submittedName>
        <fullName evidence="1">Uncharacterized protein</fullName>
    </submittedName>
</protein>
<gene>
    <name evidence="1" type="ORF">GJR95_24080</name>
</gene>
<organism evidence="1 2">
    <name type="scientific">Spirosoma endbachense</name>
    <dbReference type="NCBI Taxonomy" id="2666025"/>
    <lineage>
        <taxon>Bacteria</taxon>
        <taxon>Pseudomonadati</taxon>
        <taxon>Bacteroidota</taxon>
        <taxon>Cytophagia</taxon>
        <taxon>Cytophagales</taxon>
        <taxon>Cytophagaceae</taxon>
        <taxon>Spirosoma</taxon>
    </lineage>
</organism>
<sequence>MIENSPSAKVQLLDFTGYHRYLMAGAGQLIAKDLPLTANYQVLQTDCILLRFSGTQMMPTIPADTIVEGEVVNLHSLDTLPTGLYVALLEQEGHQRIDGFIYGRLKEKPGLDSLTLWPENPRFAKQLVPLRHLAFLFRIRAYRLSKTVLKATCESSASTL</sequence>
<dbReference type="RefSeq" id="WP_162388307.1">
    <property type="nucleotide sequence ID" value="NZ_CP045997.1"/>
</dbReference>
<dbReference type="EMBL" id="CP045997">
    <property type="protein sequence ID" value="QHV97894.1"/>
    <property type="molecule type" value="Genomic_DNA"/>
</dbReference>
<proteinExistence type="predicted"/>